<organism evidence="2 3">
    <name type="scientific">Rheinheimera mesophila</name>
    <dbReference type="NCBI Taxonomy" id="1547515"/>
    <lineage>
        <taxon>Bacteria</taxon>
        <taxon>Pseudomonadati</taxon>
        <taxon>Pseudomonadota</taxon>
        <taxon>Gammaproteobacteria</taxon>
        <taxon>Chromatiales</taxon>
        <taxon>Chromatiaceae</taxon>
        <taxon>Rheinheimera</taxon>
    </lineage>
</organism>
<proteinExistence type="predicted"/>
<dbReference type="RefSeq" id="WP_046521078.1">
    <property type="nucleotide sequence ID" value="NZ_LAVS01000090.1"/>
</dbReference>
<evidence type="ECO:0000313" key="3">
    <source>
        <dbReference type="Proteomes" id="UP000276260"/>
    </source>
</evidence>
<dbReference type="AlphaFoldDB" id="A0A3P3QNR1"/>
<comment type="caution">
    <text evidence="2">The sequence shown here is derived from an EMBL/GenBank/DDBJ whole genome shotgun (WGS) entry which is preliminary data.</text>
</comment>
<gene>
    <name evidence="2" type="ORF">EIK76_00740</name>
</gene>
<feature type="chain" id="PRO_5018541235" description="Secreted protein" evidence="1">
    <location>
        <begin position="20"/>
        <end position="119"/>
    </location>
</feature>
<sequence length="119" mass="13244">MKKRLTALLLTAVVLPLSAAQMECYIDTDAYDEWQVGSCSMMEYTMDHNPNNAVWRVTGINKAVSSILWSEATAGCTTTQEFCMQPIAPYQTHLGKATILYTDGTWEVVQASAYFETGF</sequence>
<dbReference type="EMBL" id="RRCF01000001">
    <property type="protein sequence ID" value="RRJ22645.1"/>
    <property type="molecule type" value="Genomic_DNA"/>
</dbReference>
<dbReference type="OrthoDB" id="6293209at2"/>
<keyword evidence="3" id="KW-1185">Reference proteome</keyword>
<evidence type="ECO:0000256" key="1">
    <source>
        <dbReference type="SAM" id="SignalP"/>
    </source>
</evidence>
<reference evidence="2 3" key="1">
    <citation type="submission" date="2018-11" db="EMBL/GenBank/DDBJ databases">
        <title>Draft genome analysis of Rheinheimera mesophila isolated from an industrial waste site.</title>
        <authorList>
            <person name="Yu Q."/>
            <person name="Qi Y."/>
            <person name="Zhang H."/>
            <person name="Lu Y."/>
            <person name="Pu J."/>
        </authorList>
    </citation>
    <scope>NUCLEOTIDE SEQUENCE [LARGE SCALE GENOMIC DNA]</scope>
    <source>
        <strain evidence="2 3">IITR13</strain>
    </source>
</reference>
<protein>
    <recommendedName>
        <fullName evidence="4">Secreted protein</fullName>
    </recommendedName>
</protein>
<feature type="signal peptide" evidence="1">
    <location>
        <begin position="1"/>
        <end position="19"/>
    </location>
</feature>
<keyword evidence="1" id="KW-0732">Signal</keyword>
<evidence type="ECO:0008006" key="4">
    <source>
        <dbReference type="Google" id="ProtNLM"/>
    </source>
</evidence>
<dbReference type="Proteomes" id="UP000276260">
    <property type="component" value="Unassembled WGS sequence"/>
</dbReference>
<accession>A0A3P3QNR1</accession>
<evidence type="ECO:0000313" key="2">
    <source>
        <dbReference type="EMBL" id="RRJ22645.1"/>
    </source>
</evidence>
<name>A0A3P3QNR1_9GAMM</name>